<dbReference type="SUPFAM" id="SSF47384">
    <property type="entry name" value="Homodimeric domain of signal transducing histidine kinase"/>
    <property type="match status" value="1"/>
</dbReference>
<dbReference type="RefSeq" id="WP_316025549.1">
    <property type="nucleotide sequence ID" value="NZ_JAWDIO010000002.1"/>
</dbReference>
<dbReference type="InterPro" id="IPR011006">
    <property type="entry name" value="CheY-like_superfamily"/>
</dbReference>
<evidence type="ECO:0000256" key="6">
    <source>
        <dbReference type="ARBA" id="ARBA00022692"/>
    </source>
</evidence>
<dbReference type="SUPFAM" id="SSF48452">
    <property type="entry name" value="TPR-like"/>
    <property type="match status" value="1"/>
</dbReference>
<keyword evidence="10" id="KW-0902">Two-component regulatory system</keyword>
<feature type="transmembrane region" description="Helical" evidence="13">
    <location>
        <begin position="394"/>
        <end position="414"/>
    </location>
</feature>
<evidence type="ECO:0000259" key="16">
    <source>
        <dbReference type="PROSITE" id="PS50110"/>
    </source>
</evidence>
<evidence type="ECO:0000256" key="8">
    <source>
        <dbReference type="ARBA" id="ARBA00022840"/>
    </source>
</evidence>
<gene>
    <name evidence="17" type="ORF">RS130_08205</name>
</gene>
<evidence type="ECO:0000313" key="18">
    <source>
        <dbReference type="Proteomes" id="UP001247805"/>
    </source>
</evidence>
<evidence type="ECO:0000259" key="15">
    <source>
        <dbReference type="PROSITE" id="PS50109"/>
    </source>
</evidence>
<dbReference type="EC" id="2.7.13.3" evidence="3"/>
<dbReference type="PANTHER" id="PTHR45339:SF1">
    <property type="entry name" value="HYBRID SIGNAL TRANSDUCTION HISTIDINE KINASE J"/>
    <property type="match status" value="1"/>
</dbReference>
<dbReference type="InterPro" id="IPR005467">
    <property type="entry name" value="His_kinase_dom"/>
</dbReference>
<keyword evidence="8" id="KW-0067">ATP-binding</keyword>
<dbReference type="Gene3D" id="1.10.287.130">
    <property type="match status" value="1"/>
</dbReference>
<dbReference type="InterPro" id="IPR036641">
    <property type="entry name" value="HPT_dom_sf"/>
</dbReference>
<dbReference type="PROSITE" id="PS50109">
    <property type="entry name" value="HIS_KIN"/>
    <property type="match status" value="1"/>
</dbReference>
<evidence type="ECO:0000256" key="3">
    <source>
        <dbReference type="ARBA" id="ARBA00012438"/>
    </source>
</evidence>
<evidence type="ECO:0000256" key="12">
    <source>
        <dbReference type="PROSITE-ProRule" id="PRU00169"/>
    </source>
</evidence>
<dbReference type="InterPro" id="IPR011990">
    <property type="entry name" value="TPR-like_helical_dom_sf"/>
</dbReference>
<dbReference type="PANTHER" id="PTHR45339">
    <property type="entry name" value="HYBRID SIGNAL TRANSDUCTION HISTIDINE KINASE J"/>
    <property type="match status" value="1"/>
</dbReference>
<feature type="chain" id="PRO_5046196525" description="histidine kinase" evidence="14">
    <location>
        <begin position="31"/>
        <end position="1085"/>
    </location>
</feature>
<accession>A0ABU3SV67</accession>
<name>A0ABU3SV67_9ALTE</name>
<comment type="caution">
    <text evidence="17">The sequence shown here is derived from an EMBL/GenBank/DDBJ whole genome shotgun (WGS) entry which is preliminary data.</text>
</comment>
<feature type="modified residue" description="4-aspartylphosphate" evidence="12">
    <location>
        <position position="875"/>
    </location>
</feature>
<evidence type="ECO:0000256" key="4">
    <source>
        <dbReference type="ARBA" id="ARBA00022475"/>
    </source>
</evidence>
<dbReference type="CDD" id="cd00082">
    <property type="entry name" value="HisKA"/>
    <property type="match status" value="1"/>
</dbReference>
<evidence type="ECO:0000256" key="10">
    <source>
        <dbReference type="ARBA" id="ARBA00023012"/>
    </source>
</evidence>
<feature type="modified residue" description="4-aspartylphosphate" evidence="12">
    <location>
        <position position="734"/>
    </location>
</feature>
<keyword evidence="6 13" id="KW-0812">Transmembrane</keyword>
<dbReference type="InterPro" id="IPR036097">
    <property type="entry name" value="HisK_dim/P_sf"/>
</dbReference>
<sequence>MKTSTFTKRLKFAVRCSFFVFCLSSPHIYAGYDENLTEELKELSAHLQSNSSAATAKIEYFTSHFASHPDDYYESTFLNLLAYKSLLALDLKDTYEKLLAARLKASNTKNMLQIAESYRLEGAVLDIIGEYGRALAALNKSFEIFDELQSPEVLRVYSSLINVYTSLNDYQSILHNAYLLLSAAQKYENTTHEGLAYFRIAFAQSKLNQMQDAIVNTAISEKILEQADFPFIGVLYLLIAQINVAQGDVEGGLKRISQSIKADRKIDYLQNEVPRLLLRADIYQLQDNINAAVAELEKSLESEPLKKDKIQYLQILEKLIELSDKTGNSDSELKFLKQYNAMYKQSFNQKQAQLLAINNVRLEVFEKNKAIKLLQKENELQLQKSLIQNQHNLYQLYFTLTVFAALLLVIVLLIRTRKQRAQLNRNAQELKLATQAKSDFLARMSHEIRTPINAISGLTKLMQRSAESNEDITNLQQIDEASNSLLGVINDILDFSKIEAGKLDIETTSFQLDKIVSQSIRLQSIRAQQKNIELIQHIARDVPIHLQGDELRIQQVLVNLLSNAVKFTEQGLVSVTVKNKVIGQTEFLEFAVKDTGIGLSQSQIDGLFKSFAQVDESISRKYGGTGLGLTICKQLVELMGGNIWVESQIGTGSTFYFTWPTKEDKNQYNEPLSEQLSKLRVLVADDVNLSRQVIAESLLEANITPDLANGGQETLNKLRLAASKHNPYDVLILDWKMPDIDGLQVTAIINQEFNTNKPKIIMLSAFDFAHMQQQANHLGIKGFIEKPFSANQLLNKLQEVALNVTPKPPAQLSALKNVPDLSNKRILLAEDNKLNQKVALGFLKFTNAQVVLVENGLEVVNAVKSQGYFDCILMDIQMPEMDGFTATSILHDDLGFTQPIIAMTANAMKKDIEKSTAMGMTAYITKPIDPEYFYQVLKEILLTTAKACTPDAAILQENNKQQTNLLPIDALLIMDQQLAMQKLFIDEETYASLLKDFVEKESAIKNLTTLIEHSNYQNIYKLTHDTLPALTYIGAYNLAKLAKSVETVIYNNKQENNLDFIEQLTLFDRAMLELIEKIKQQLASD</sequence>
<protein>
    <recommendedName>
        <fullName evidence="3">histidine kinase</fullName>
        <ecNumber evidence="3">2.7.13.3</ecNumber>
    </recommendedName>
</protein>
<dbReference type="SUPFAM" id="SSF47226">
    <property type="entry name" value="Histidine-containing phosphotransfer domain, HPT domain"/>
    <property type="match status" value="1"/>
</dbReference>
<dbReference type="InterPro" id="IPR001789">
    <property type="entry name" value="Sig_transdc_resp-reg_receiver"/>
</dbReference>
<evidence type="ECO:0000256" key="7">
    <source>
        <dbReference type="ARBA" id="ARBA00022741"/>
    </source>
</evidence>
<proteinExistence type="predicted"/>
<dbReference type="SMART" id="SM00448">
    <property type="entry name" value="REC"/>
    <property type="match status" value="2"/>
</dbReference>
<evidence type="ECO:0000256" key="2">
    <source>
        <dbReference type="ARBA" id="ARBA00004651"/>
    </source>
</evidence>
<keyword evidence="18" id="KW-1185">Reference proteome</keyword>
<keyword evidence="4" id="KW-1003">Cell membrane</keyword>
<evidence type="ECO:0000256" key="11">
    <source>
        <dbReference type="ARBA" id="ARBA00023136"/>
    </source>
</evidence>
<dbReference type="Gene3D" id="3.40.50.2300">
    <property type="match status" value="2"/>
</dbReference>
<dbReference type="CDD" id="cd17546">
    <property type="entry name" value="REC_hyHK_CKI1_RcsC-like"/>
    <property type="match status" value="2"/>
</dbReference>
<keyword evidence="7" id="KW-0547">Nucleotide-binding</keyword>
<reference evidence="17 18" key="1">
    <citation type="submission" date="2023-10" db="EMBL/GenBank/DDBJ databases">
        <title>Glaciecola aquimarina strain GGW-M5 nov., isolated from a coastal seawater.</title>
        <authorList>
            <person name="Bayburt H."/>
            <person name="Kim J.M."/>
            <person name="Choi B.J."/>
            <person name="Jeon C.O."/>
        </authorList>
    </citation>
    <scope>NUCLEOTIDE SEQUENCE [LARGE SCALE GENOMIC DNA]</scope>
    <source>
        <strain evidence="17 18">KCTC 32108</strain>
    </source>
</reference>
<evidence type="ECO:0000256" key="13">
    <source>
        <dbReference type="SAM" id="Phobius"/>
    </source>
</evidence>
<dbReference type="CDD" id="cd16922">
    <property type="entry name" value="HATPase_EvgS-ArcB-TorS-like"/>
    <property type="match status" value="1"/>
</dbReference>
<dbReference type="InterPro" id="IPR004358">
    <property type="entry name" value="Sig_transdc_His_kin-like_C"/>
</dbReference>
<dbReference type="InterPro" id="IPR036890">
    <property type="entry name" value="HATPase_C_sf"/>
</dbReference>
<evidence type="ECO:0000256" key="5">
    <source>
        <dbReference type="ARBA" id="ARBA00022553"/>
    </source>
</evidence>
<dbReference type="Pfam" id="PF02518">
    <property type="entry name" value="HATPase_c"/>
    <property type="match status" value="1"/>
</dbReference>
<dbReference type="PRINTS" id="PR00344">
    <property type="entry name" value="BCTRLSENSOR"/>
</dbReference>
<feature type="domain" description="Response regulatory" evidence="16">
    <location>
        <begin position="825"/>
        <end position="941"/>
    </location>
</feature>
<evidence type="ECO:0000256" key="9">
    <source>
        <dbReference type="ARBA" id="ARBA00022989"/>
    </source>
</evidence>
<feature type="domain" description="Histidine kinase" evidence="15">
    <location>
        <begin position="443"/>
        <end position="663"/>
    </location>
</feature>
<dbReference type="EMBL" id="JAWDIO010000002">
    <property type="protein sequence ID" value="MDU0353911.1"/>
    <property type="molecule type" value="Genomic_DNA"/>
</dbReference>
<dbReference type="InterPro" id="IPR003661">
    <property type="entry name" value="HisK_dim/P_dom"/>
</dbReference>
<keyword evidence="11 13" id="KW-0472">Membrane</keyword>
<dbReference type="Pfam" id="PF00072">
    <property type="entry name" value="Response_reg"/>
    <property type="match status" value="2"/>
</dbReference>
<evidence type="ECO:0000256" key="14">
    <source>
        <dbReference type="SAM" id="SignalP"/>
    </source>
</evidence>
<feature type="domain" description="Response regulatory" evidence="16">
    <location>
        <begin position="680"/>
        <end position="801"/>
    </location>
</feature>
<dbReference type="Gene3D" id="3.30.565.10">
    <property type="entry name" value="Histidine kinase-like ATPase, C-terminal domain"/>
    <property type="match status" value="1"/>
</dbReference>
<dbReference type="SUPFAM" id="SSF52172">
    <property type="entry name" value="CheY-like"/>
    <property type="match status" value="2"/>
</dbReference>
<dbReference type="SMART" id="SM00387">
    <property type="entry name" value="HATPase_c"/>
    <property type="match status" value="1"/>
</dbReference>
<evidence type="ECO:0000313" key="17">
    <source>
        <dbReference type="EMBL" id="MDU0353911.1"/>
    </source>
</evidence>
<dbReference type="Gene3D" id="1.20.120.160">
    <property type="entry name" value="HPT domain"/>
    <property type="match status" value="1"/>
</dbReference>
<comment type="subcellular location">
    <subcellularLocation>
        <location evidence="2">Cell membrane</location>
        <topology evidence="2">Multi-pass membrane protein</topology>
    </subcellularLocation>
</comment>
<organism evidence="17 18">
    <name type="scientific">Paraglaciecola aquimarina</name>
    <dbReference type="NCBI Taxonomy" id="1235557"/>
    <lineage>
        <taxon>Bacteria</taxon>
        <taxon>Pseudomonadati</taxon>
        <taxon>Pseudomonadota</taxon>
        <taxon>Gammaproteobacteria</taxon>
        <taxon>Alteromonadales</taxon>
        <taxon>Alteromonadaceae</taxon>
        <taxon>Paraglaciecola</taxon>
    </lineage>
</organism>
<dbReference type="Pfam" id="PF00512">
    <property type="entry name" value="HisKA"/>
    <property type="match status" value="1"/>
</dbReference>
<dbReference type="SUPFAM" id="SSF55874">
    <property type="entry name" value="ATPase domain of HSP90 chaperone/DNA topoisomerase II/histidine kinase"/>
    <property type="match status" value="1"/>
</dbReference>
<dbReference type="SMART" id="SM00388">
    <property type="entry name" value="HisKA"/>
    <property type="match status" value="1"/>
</dbReference>
<keyword evidence="9 13" id="KW-1133">Transmembrane helix</keyword>
<dbReference type="Proteomes" id="UP001247805">
    <property type="component" value="Unassembled WGS sequence"/>
</dbReference>
<dbReference type="PROSITE" id="PS50110">
    <property type="entry name" value="RESPONSE_REGULATORY"/>
    <property type="match status" value="2"/>
</dbReference>
<keyword evidence="14" id="KW-0732">Signal</keyword>
<dbReference type="Gene3D" id="1.25.40.10">
    <property type="entry name" value="Tetratricopeptide repeat domain"/>
    <property type="match status" value="2"/>
</dbReference>
<feature type="signal peptide" evidence="14">
    <location>
        <begin position="1"/>
        <end position="30"/>
    </location>
</feature>
<keyword evidence="5 12" id="KW-0597">Phosphoprotein</keyword>
<evidence type="ECO:0000256" key="1">
    <source>
        <dbReference type="ARBA" id="ARBA00000085"/>
    </source>
</evidence>
<dbReference type="InterPro" id="IPR003594">
    <property type="entry name" value="HATPase_dom"/>
</dbReference>
<comment type="catalytic activity">
    <reaction evidence="1">
        <text>ATP + protein L-histidine = ADP + protein N-phospho-L-histidine.</text>
        <dbReference type="EC" id="2.7.13.3"/>
    </reaction>
</comment>